<organism evidence="2 3">
    <name type="scientific">Drosophila erecta</name>
    <name type="common">Fruit fly</name>
    <dbReference type="NCBI Taxonomy" id="7220"/>
    <lineage>
        <taxon>Eukaryota</taxon>
        <taxon>Metazoa</taxon>
        <taxon>Ecdysozoa</taxon>
        <taxon>Arthropoda</taxon>
        <taxon>Hexapoda</taxon>
        <taxon>Insecta</taxon>
        <taxon>Pterygota</taxon>
        <taxon>Neoptera</taxon>
        <taxon>Endopterygota</taxon>
        <taxon>Diptera</taxon>
        <taxon>Brachycera</taxon>
        <taxon>Muscomorpha</taxon>
        <taxon>Ephydroidea</taxon>
        <taxon>Drosophilidae</taxon>
        <taxon>Drosophila</taxon>
        <taxon>Sophophora</taxon>
    </lineage>
</organism>
<dbReference type="AlphaFoldDB" id="B3P2Q9"/>
<name>B3P2Q9_DROER</name>
<reference evidence="2 3" key="2">
    <citation type="journal article" date="2008" name="Bioinformatics">
        <title>Assembly reconciliation.</title>
        <authorList>
            <person name="Zimin A.V."/>
            <person name="Smith D.R."/>
            <person name="Sutton G."/>
            <person name="Yorke J.A."/>
        </authorList>
    </citation>
    <scope>NUCLEOTIDE SEQUENCE [LARGE SCALE GENOMIC DNA]</scope>
    <source>
        <strain evidence="2 3">TSC#14021-0224.01</strain>
    </source>
</reference>
<sequence length="56" mass="6482">MAAVIIRQQQQQQQDSSIDRNQERDLKQLLGSDCEPDPELQLEFKADIVECNLFCC</sequence>
<protein>
    <submittedName>
        <fullName evidence="2">GG10191</fullName>
    </submittedName>
</protein>
<dbReference type="EMBL" id="CH954181">
    <property type="protein sequence ID" value="EDV48081.1"/>
    <property type="molecule type" value="Genomic_DNA"/>
</dbReference>
<dbReference type="HOGENOM" id="CLU_3016362_0_0_1"/>
<accession>B3P2Q9</accession>
<evidence type="ECO:0000313" key="2">
    <source>
        <dbReference type="EMBL" id="EDV48081.1"/>
    </source>
</evidence>
<feature type="region of interest" description="Disordered" evidence="1">
    <location>
        <begin position="1"/>
        <end position="20"/>
    </location>
</feature>
<evidence type="ECO:0000256" key="1">
    <source>
        <dbReference type="SAM" id="MobiDB-lite"/>
    </source>
</evidence>
<reference evidence="2 3" key="1">
    <citation type="journal article" date="2007" name="Nature">
        <title>Evolution of genes and genomes on the Drosophila phylogeny.</title>
        <authorList>
            <consortium name="Drosophila 12 Genomes Consortium"/>
            <person name="Clark A.G."/>
            <person name="Eisen M.B."/>
            <person name="Smith D.R."/>
            <person name="Bergman C.M."/>
            <person name="Oliver B."/>
            <person name="Markow T.A."/>
            <person name="Kaufman T.C."/>
            <person name="Kellis M."/>
            <person name="Gelbart W."/>
            <person name="Iyer V.N."/>
            <person name="Pollard D.A."/>
            <person name="Sackton T.B."/>
            <person name="Larracuente A.M."/>
            <person name="Singh N.D."/>
            <person name="Abad J.P."/>
            <person name="Abt D.N."/>
            <person name="Adryan B."/>
            <person name="Aguade M."/>
            <person name="Akashi H."/>
            <person name="Anderson W.W."/>
            <person name="Aquadro C.F."/>
            <person name="Ardell D.H."/>
            <person name="Arguello R."/>
            <person name="Artieri C.G."/>
            <person name="Barbash D.A."/>
            <person name="Barker D."/>
            <person name="Barsanti P."/>
            <person name="Batterham P."/>
            <person name="Batzoglou S."/>
            <person name="Begun D."/>
            <person name="Bhutkar A."/>
            <person name="Blanco E."/>
            <person name="Bosak S.A."/>
            <person name="Bradley R.K."/>
            <person name="Brand A.D."/>
            <person name="Brent M.R."/>
            <person name="Brooks A.N."/>
            <person name="Brown R.H."/>
            <person name="Butlin R.K."/>
            <person name="Caggese C."/>
            <person name="Calvi B.R."/>
            <person name="Bernardo de Carvalho A."/>
            <person name="Caspi A."/>
            <person name="Castrezana S."/>
            <person name="Celniker S.E."/>
            <person name="Chang J.L."/>
            <person name="Chapple C."/>
            <person name="Chatterji S."/>
            <person name="Chinwalla A."/>
            <person name="Civetta A."/>
            <person name="Clifton S.W."/>
            <person name="Comeron J.M."/>
            <person name="Costello J.C."/>
            <person name="Coyne J.A."/>
            <person name="Daub J."/>
            <person name="David R.G."/>
            <person name="Delcher A.L."/>
            <person name="Delehaunty K."/>
            <person name="Do C.B."/>
            <person name="Ebling H."/>
            <person name="Edwards K."/>
            <person name="Eickbush T."/>
            <person name="Evans J.D."/>
            <person name="Filipski A."/>
            <person name="Findeiss S."/>
            <person name="Freyhult E."/>
            <person name="Fulton L."/>
            <person name="Fulton R."/>
            <person name="Garcia A.C."/>
            <person name="Gardiner A."/>
            <person name="Garfield D.A."/>
            <person name="Garvin B.E."/>
            <person name="Gibson G."/>
            <person name="Gilbert D."/>
            <person name="Gnerre S."/>
            <person name="Godfrey J."/>
            <person name="Good R."/>
            <person name="Gotea V."/>
            <person name="Gravely B."/>
            <person name="Greenberg A.J."/>
            <person name="Griffiths-Jones S."/>
            <person name="Gross S."/>
            <person name="Guigo R."/>
            <person name="Gustafson E.A."/>
            <person name="Haerty W."/>
            <person name="Hahn M.W."/>
            <person name="Halligan D.L."/>
            <person name="Halpern A.L."/>
            <person name="Halter G.M."/>
            <person name="Han M.V."/>
            <person name="Heger A."/>
            <person name="Hillier L."/>
            <person name="Hinrichs A.S."/>
            <person name="Holmes I."/>
            <person name="Hoskins R.A."/>
            <person name="Hubisz M.J."/>
            <person name="Hultmark D."/>
            <person name="Huntley M.A."/>
            <person name="Jaffe D.B."/>
            <person name="Jagadeeshan S."/>
            <person name="Jeck W.R."/>
            <person name="Johnson J."/>
            <person name="Jones C.D."/>
            <person name="Jordan W.C."/>
            <person name="Karpen G.H."/>
            <person name="Kataoka E."/>
            <person name="Keightley P.D."/>
            <person name="Kheradpour P."/>
            <person name="Kirkness E.F."/>
            <person name="Koerich L.B."/>
            <person name="Kristiansen K."/>
            <person name="Kudrna D."/>
            <person name="Kulathinal R.J."/>
            <person name="Kumar S."/>
            <person name="Kwok R."/>
            <person name="Lander E."/>
            <person name="Langley C.H."/>
            <person name="Lapoint R."/>
            <person name="Lazzaro B.P."/>
            <person name="Lee S.J."/>
            <person name="Levesque L."/>
            <person name="Li R."/>
            <person name="Lin C.F."/>
            <person name="Lin M.F."/>
            <person name="Lindblad-Toh K."/>
            <person name="Llopart A."/>
            <person name="Long M."/>
            <person name="Low L."/>
            <person name="Lozovsky E."/>
            <person name="Lu J."/>
            <person name="Luo M."/>
            <person name="Machado C.A."/>
            <person name="Makalowski W."/>
            <person name="Marzo M."/>
            <person name="Matsuda M."/>
            <person name="Matzkin L."/>
            <person name="McAllister B."/>
            <person name="McBride C.S."/>
            <person name="McKernan B."/>
            <person name="McKernan K."/>
            <person name="Mendez-Lago M."/>
            <person name="Minx P."/>
            <person name="Mollenhauer M.U."/>
            <person name="Montooth K."/>
            <person name="Mount S.M."/>
            <person name="Mu X."/>
            <person name="Myers E."/>
            <person name="Negre B."/>
            <person name="Newfeld S."/>
            <person name="Nielsen R."/>
            <person name="Noor M.A."/>
            <person name="O'Grady P."/>
            <person name="Pachter L."/>
            <person name="Papaceit M."/>
            <person name="Parisi M.J."/>
            <person name="Parisi M."/>
            <person name="Parts L."/>
            <person name="Pedersen J.S."/>
            <person name="Pesole G."/>
            <person name="Phillippy A.M."/>
            <person name="Ponting C.P."/>
            <person name="Pop M."/>
            <person name="Porcelli D."/>
            <person name="Powell J.R."/>
            <person name="Prohaska S."/>
            <person name="Pruitt K."/>
            <person name="Puig M."/>
            <person name="Quesneville H."/>
            <person name="Ram K.R."/>
            <person name="Rand D."/>
            <person name="Rasmussen M.D."/>
            <person name="Reed L.K."/>
            <person name="Reenan R."/>
            <person name="Reily A."/>
            <person name="Remington K.A."/>
            <person name="Rieger T.T."/>
            <person name="Ritchie M.G."/>
            <person name="Robin C."/>
            <person name="Rogers Y.H."/>
            <person name="Rohde C."/>
            <person name="Rozas J."/>
            <person name="Rubenfield M.J."/>
            <person name="Ruiz A."/>
            <person name="Russo S."/>
            <person name="Salzberg S.L."/>
            <person name="Sanchez-Gracia A."/>
            <person name="Saranga D.J."/>
            <person name="Sato H."/>
            <person name="Schaeffer S.W."/>
            <person name="Schatz M.C."/>
            <person name="Schlenke T."/>
            <person name="Schwartz R."/>
            <person name="Segarra C."/>
            <person name="Singh R.S."/>
            <person name="Sirot L."/>
            <person name="Sirota M."/>
            <person name="Sisneros N.B."/>
            <person name="Smith C.D."/>
            <person name="Smith T.F."/>
            <person name="Spieth J."/>
            <person name="Stage D.E."/>
            <person name="Stark A."/>
            <person name="Stephan W."/>
            <person name="Strausberg R.L."/>
            <person name="Strempel S."/>
            <person name="Sturgill D."/>
            <person name="Sutton G."/>
            <person name="Sutton G.G."/>
            <person name="Tao W."/>
            <person name="Teichmann S."/>
            <person name="Tobari Y.N."/>
            <person name="Tomimura Y."/>
            <person name="Tsolas J.M."/>
            <person name="Valente V.L."/>
            <person name="Venter E."/>
            <person name="Venter J.C."/>
            <person name="Vicario S."/>
            <person name="Vieira F.G."/>
            <person name="Vilella A.J."/>
            <person name="Villasante A."/>
            <person name="Walenz B."/>
            <person name="Wang J."/>
            <person name="Wasserman M."/>
            <person name="Watts T."/>
            <person name="Wilson D."/>
            <person name="Wilson R.K."/>
            <person name="Wing R.A."/>
            <person name="Wolfner M.F."/>
            <person name="Wong A."/>
            <person name="Wong G.K."/>
            <person name="Wu C.I."/>
            <person name="Wu G."/>
            <person name="Yamamoto D."/>
            <person name="Yang H.P."/>
            <person name="Yang S.P."/>
            <person name="Yorke J.A."/>
            <person name="Yoshida K."/>
            <person name="Zdobnov E."/>
            <person name="Zhang P."/>
            <person name="Zhang Y."/>
            <person name="Zimin A.V."/>
            <person name="Baldwin J."/>
            <person name="Abdouelleil A."/>
            <person name="Abdulkadir J."/>
            <person name="Abebe A."/>
            <person name="Abera B."/>
            <person name="Abreu J."/>
            <person name="Acer S.C."/>
            <person name="Aftuck L."/>
            <person name="Alexander A."/>
            <person name="An P."/>
            <person name="Anderson E."/>
            <person name="Anderson S."/>
            <person name="Arachi H."/>
            <person name="Azer M."/>
            <person name="Bachantsang P."/>
            <person name="Barry A."/>
            <person name="Bayul T."/>
            <person name="Berlin A."/>
            <person name="Bessette D."/>
            <person name="Bloom T."/>
            <person name="Blye J."/>
            <person name="Boguslavskiy L."/>
            <person name="Bonnet C."/>
            <person name="Boukhgalter B."/>
            <person name="Bourzgui I."/>
            <person name="Brown A."/>
            <person name="Cahill P."/>
            <person name="Channer S."/>
            <person name="Cheshatsang Y."/>
            <person name="Chuda L."/>
            <person name="Citroen M."/>
            <person name="Collymore A."/>
            <person name="Cooke P."/>
            <person name="Costello M."/>
            <person name="D'Aco K."/>
            <person name="Daza R."/>
            <person name="De Haan G."/>
            <person name="DeGray S."/>
            <person name="DeMaso C."/>
            <person name="Dhargay N."/>
            <person name="Dooley K."/>
            <person name="Dooley E."/>
            <person name="Doricent M."/>
            <person name="Dorje P."/>
            <person name="Dorjee K."/>
            <person name="Dupes A."/>
            <person name="Elong R."/>
            <person name="Falk J."/>
            <person name="Farina A."/>
            <person name="Faro S."/>
            <person name="Ferguson D."/>
            <person name="Fisher S."/>
            <person name="Foley C.D."/>
            <person name="Franke A."/>
            <person name="Friedrich D."/>
            <person name="Gadbois L."/>
            <person name="Gearin G."/>
            <person name="Gearin C.R."/>
            <person name="Giannoukos G."/>
            <person name="Goode T."/>
            <person name="Graham J."/>
            <person name="Grandbois E."/>
            <person name="Grewal S."/>
            <person name="Gyaltsen K."/>
            <person name="Hafez N."/>
            <person name="Hagos B."/>
            <person name="Hall J."/>
            <person name="Henson C."/>
            <person name="Hollinger A."/>
            <person name="Honan T."/>
            <person name="Huard M.D."/>
            <person name="Hughes L."/>
            <person name="Hurhula B."/>
            <person name="Husby M.E."/>
            <person name="Kamat A."/>
            <person name="Kanga B."/>
            <person name="Kashin S."/>
            <person name="Khazanovich D."/>
            <person name="Kisner P."/>
            <person name="Lance K."/>
            <person name="Lara M."/>
            <person name="Lee W."/>
            <person name="Lennon N."/>
            <person name="Letendre F."/>
            <person name="LeVine R."/>
            <person name="Lipovsky A."/>
            <person name="Liu X."/>
            <person name="Liu J."/>
            <person name="Liu S."/>
            <person name="Lokyitsang T."/>
            <person name="Lokyitsang Y."/>
            <person name="Lubonja R."/>
            <person name="Lui A."/>
            <person name="MacDonald P."/>
            <person name="Magnisalis V."/>
            <person name="Maru K."/>
            <person name="Matthews C."/>
            <person name="McCusker W."/>
            <person name="McDonough S."/>
            <person name="Mehta T."/>
            <person name="Meldrim J."/>
            <person name="Meneus L."/>
            <person name="Mihai O."/>
            <person name="Mihalev A."/>
            <person name="Mihova T."/>
            <person name="Mittelman R."/>
            <person name="Mlenga V."/>
            <person name="Montmayeur A."/>
            <person name="Mulrain L."/>
            <person name="Navidi A."/>
            <person name="Naylor J."/>
            <person name="Negash T."/>
            <person name="Nguyen T."/>
            <person name="Nguyen N."/>
            <person name="Nicol R."/>
            <person name="Norbu C."/>
            <person name="Norbu N."/>
            <person name="Novod N."/>
            <person name="O'Neill B."/>
            <person name="Osman S."/>
            <person name="Markiewicz E."/>
            <person name="Oyono O.L."/>
            <person name="Patti C."/>
            <person name="Phunkhang P."/>
            <person name="Pierre F."/>
            <person name="Priest M."/>
            <person name="Raghuraman S."/>
            <person name="Rege F."/>
            <person name="Reyes R."/>
            <person name="Rise C."/>
            <person name="Rogov P."/>
            <person name="Ross K."/>
            <person name="Ryan E."/>
            <person name="Settipalli S."/>
            <person name="Shea T."/>
            <person name="Sherpa N."/>
            <person name="Shi L."/>
            <person name="Shih D."/>
            <person name="Sparrow T."/>
            <person name="Spaulding J."/>
            <person name="Stalker J."/>
            <person name="Stange-Thomann N."/>
            <person name="Stavropoulos S."/>
            <person name="Stone C."/>
            <person name="Strader C."/>
            <person name="Tesfaye S."/>
            <person name="Thomson T."/>
            <person name="Thoulutsang Y."/>
            <person name="Thoulutsang D."/>
            <person name="Topham K."/>
            <person name="Topping I."/>
            <person name="Tsamla T."/>
            <person name="Vassiliev H."/>
            <person name="Vo A."/>
            <person name="Wangchuk T."/>
            <person name="Wangdi T."/>
            <person name="Weiand M."/>
            <person name="Wilkinson J."/>
            <person name="Wilson A."/>
            <person name="Yadav S."/>
            <person name="Young G."/>
            <person name="Yu Q."/>
            <person name="Zembek L."/>
            <person name="Zhong D."/>
            <person name="Zimmer A."/>
            <person name="Zwirko Z."/>
            <person name="Jaffe D.B."/>
            <person name="Alvarez P."/>
            <person name="Brockman W."/>
            <person name="Butler J."/>
            <person name="Chin C."/>
            <person name="Gnerre S."/>
            <person name="Grabherr M."/>
            <person name="Kleber M."/>
            <person name="Mauceli E."/>
            <person name="MacCallum I."/>
        </authorList>
    </citation>
    <scope>NUCLEOTIDE SEQUENCE [LARGE SCALE GENOMIC DNA]</scope>
    <source>
        <strain evidence="2 3">TSC#14021-0224.01</strain>
    </source>
</reference>
<keyword evidence="3" id="KW-1185">Reference proteome</keyword>
<dbReference type="Proteomes" id="UP000008711">
    <property type="component" value="Unassembled WGS sequence"/>
</dbReference>
<proteinExistence type="predicted"/>
<evidence type="ECO:0000313" key="3">
    <source>
        <dbReference type="Proteomes" id="UP000008711"/>
    </source>
</evidence>
<gene>
    <name evidence="2" type="primary">Dere\GG10191</name>
    <name evidence="2" type="ORF">Dere_GG10191</name>
</gene>